<evidence type="ECO:0000313" key="2">
    <source>
        <dbReference type="EMBL" id="KAA9042238.1"/>
    </source>
</evidence>
<sequence>MCPEGKTLTYYSEIVHKANKQKSKVYRGTQCSKCPSKLLCTKGNARQIHVENRTHLRTQIRKLLDSPEGKKIYRLRQQIIEPIFGNIKHNLKYTMLHLRTLEKVNAEWQLICLTHNIKKIWKVKYPFNMK</sequence>
<organism evidence="2 3">
    <name type="scientific">Ginsengibacter hankyongi</name>
    <dbReference type="NCBI Taxonomy" id="2607284"/>
    <lineage>
        <taxon>Bacteria</taxon>
        <taxon>Pseudomonadati</taxon>
        <taxon>Bacteroidota</taxon>
        <taxon>Chitinophagia</taxon>
        <taxon>Chitinophagales</taxon>
        <taxon>Chitinophagaceae</taxon>
        <taxon>Ginsengibacter</taxon>
    </lineage>
</organism>
<feature type="domain" description="Transposase DDE" evidence="1">
    <location>
        <begin position="1"/>
        <end position="121"/>
    </location>
</feature>
<dbReference type="EMBL" id="VYQF01000001">
    <property type="protein sequence ID" value="KAA9042238.1"/>
    <property type="molecule type" value="Genomic_DNA"/>
</dbReference>
<keyword evidence="3" id="KW-1185">Reference proteome</keyword>
<name>A0A5J5INZ4_9BACT</name>
<gene>
    <name evidence="2" type="ORF">FW778_01795</name>
</gene>
<dbReference type="Proteomes" id="UP000326903">
    <property type="component" value="Unassembled WGS sequence"/>
</dbReference>
<dbReference type="PANTHER" id="PTHR33408">
    <property type="entry name" value="TRANSPOSASE"/>
    <property type="match status" value="1"/>
</dbReference>
<proteinExistence type="predicted"/>
<evidence type="ECO:0000313" key="3">
    <source>
        <dbReference type="Proteomes" id="UP000326903"/>
    </source>
</evidence>
<dbReference type="Pfam" id="PF13751">
    <property type="entry name" value="DDE_Tnp_1_6"/>
    <property type="match status" value="1"/>
</dbReference>
<dbReference type="PANTHER" id="PTHR33408:SF2">
    <property type="entry name" value="TRANSPOSASE DDE DOMAIN-CONTAINING PROTEIN"/>
    <property type="match status" value="1"/>
</dbReference>
<protein>
    <submittedName>
        <fullName evidence="2">Transposase</fullName>
    </submittedName>
</protein>
<accession>A0A5J5INZ4</accession>
<evidence type="ECO:0000259" key="1">
    <source>
        <dbReference type="Pfam" id="PF13751"/>
    </source>
</evidence>
<reference evidence="2 3" key="1">
    <citation type="submission" date="2019-09" db="EMBL/GenBank/DDBJ databases">
        <title>Draft genome sequence of Ginsengibacter sp. BR5-29.</title>
        <authorList>
            <person name="Im W.-T."/>
        </authorList>
    </citation>
    <scope>NUCLEOTIDE SEQUENCE [LARGE SCALE GENOMIC DNA]</scope>
    <source>
        <strain evidence="2 3">BR5-29</strain>
    </source>
</reference>
<comment type="caution">
    <text evidence="2">The sequence shown here is derived from an EMBL/GenBank/DDBJ whole genome shotgun (WGS) entry which is preliminary data.</text>
</comment>
<dbReference type="AlphaFoldDB" id="A0A5J5INZ4"/>
<dbReference type="InterPro" id="IPR025668">
    <property type="entry name" value="Tnp_DDE_dom"/>
</dbReference>